<feature type="compositionally biased region" description="Low complexity" evidence="2">
    <location>
        <begin position="139"/>
        <end position="177"/>
    </location>
</feature>
<dbReference type="InterPro" id="IPR036869">
    <property type="entry name" value="J_dom_sf"/>
</dbReference>
<sequence>MAKGGGGDFGVGAILAGRKGEEDDYFKILGCSDTSSDEQITTEYRIRALKCHPDKHPGDTKALEVFQKLQEARDILLDPEKRQKYEKWRQSEMCIPYKQWLSMSSRVATTMHWAKPKDQTMIECGAEQKRAEMEREVEAAAGAAGPSSSSSSYGAEIKWVSSSSSSSSPTSSTSNTTSKDHQQFVWRPEKTTGVYSKFRNYKI</sequence>
<comment type="caution">
    <text evidence="4">The sequence shown here is derived from an EMBL/GenBank/DDBJ whole genome shotgun (WGS) entry which is preliminary data.</text>
</comment>
<gene>
    <name evidence="4" type="ORF">ODALV1_LOCUS18766</name>
</gene>
<dbReference type="PANTHER" id="PTHR44500">
    <property type="entry name" value="DNAJ HOMOLOG SUBFAMILY C MEMBER 12"/>
    <property type="match status" value="1"/>
</dbReference>
<organism evidence="4 5">
    <name type="scientific">Orchesella dallaii</name>
    <dbReference type="NCBI Taxonomy" id="48710"/>
    <lineage>
        <taxon>Eukaryota</taxon>
        <taxon>Metazoa</taxon>
        <taxon>Ecdysozoa</taxon>
        <taxon>Arthropoda</taxon>
        <taxon>Hexapoda</taxon>
        <taxon>Collembola</taxon>
        <taxon>Entomobryomorpha</taxon>
        <taxon>Entomobryoidea</taxon>
        <taxon>Orchesellidae</taxon>
        <taxon>Orchesellinae</taxon>
        <taxon>Orchesella</taxon>
    </lineage>
</organism>
<accession>A0ABP1R5E9</accession>
<evidence type="ECO:0000256" key="1">
    <source>
        <dbReference type="ARBA" id="ARBA00023186"/>
    </source>
</evidence>
<evidence type="ECO:0000313" key="4">
    <source>
        <dbReference type="EMBL" id="CAL8119906.1"/>
    </source>
</evidence>
<dbReference type="Gene3D" id="1.10.287.110">
    <property type="entry name" value="DnaJ domain"/>
    <property type="match status" value="1"/>
</dbReference>
<evidence type="ECO:0000313" key="5">
    <source>
        <dbReference type="Proteomes" id="UP001642540"/>
    </source>
</evidence>
<keyword evidence="5" id="KW-1185">Reference proteome</keyword>
<feature type="compositionally biased region" description="Basic and acidic residues" evidence="2">
    <location>
        <begin position="128"/>
        <end position="138"/>
    </location>
</feature>
<dbReference type="Proteomes" id="UP001642540">
    <property type="component" value="Unassembled WGS sequence"/>
</dbReference>
<reference evidence="4 5" key="1">
    <citation type="submission" date="2024-08" db="EMBL/GenBank/DDBJ databases">
        <authorList>
            <person name="Cucini C."/>
            <person name="Frati F."/>
        </authorList>
    </citation>
    <scope>NUCLEOTIDE SEQUENCE [LARGE SCALE GENOMIC DNA]</scope>
</reference>
<dbReference type="EMBL" id="CAXLJM020000062">
    <property type="protein sequence ID" value="CAL8119906.1"/>
    <property type="molecule type" value="Genomic_DNA"/>
</dbReference>
<feature type="domain" description="J" evidence="3">
    <location>
        <begin position="24"/>
        <end position="89"/>
    </location>
</feature>
<dbReference type="CDD" id="cd06257">
    <property type="entry name" value="DnaJ"/>
    <property type="match status" value="1"/>
</dbReference>
<evidence type="ECO:0000256" key="2">
    <source>
        <dbReference type="SAM" id="MobiDB-lite"/>
    </source>
</evidence>
<dbReference type="PROSITE" id="PS50076">
    <property type="entry name" value="DNAJ_2"/>
    <property type="match status" value="1"/>
</dbReference>
<dbReference type="SUPFAM" id="SSF46565">
    <property type="entry name" value="Chaperone J-domain"/>
    <property type="match status" value="1"/>
</dbReference>
<proteinExistence type="predicted"/>
<dbReference type="InterPro" id="IPR001623">
    <property type="entry name" value="DnaJ_domain"/>
</dbReference>
<dbReference type="Pfam" id="PF00226">
    <property type="entry name" value="DnaJ"/>
    <property type="match status" value="1"/>
</dbReference>
<feature type="region of interest" description="Disordered" evidence="2">
    <location>
        <begin position="128"/>
        <end position="186"/>
    </location>
</feature>
<keyword evidence="1" id="KW-0143">Chaperone</keyword>
<evidence type="ECO:0000259" key="3">
    <source>
        <dbReference type="PROSITE" id="PS50076"/>
    </source>
</evidence>
<dbReference type="InterPro" id="IPR029827">
    <property type="entry name" value="JDP1-like"/>
</dbReference>
<protein>
    <recommendedName>
        <fullName evidence="3">J domain-containing protein</fullName>
    </recommendedName>
</protein>
<dbReference type="SMART" id="SM00271">
    <property type="entry name" value="DnaJ"/>
    <property type="match status" value="1"/>
</dbReference>
<dbReference type="PRINTS" id="PR00625">
    <property type="entry name" value="JDOMAIN"/>
</dbReference>
<name>A0ABP1R5E9_9HEXA</name>
<dbReference type="PANTHER" id="PTHR44500:SF1">
    <property type="entry name" value="DNAJ HOMOLOG SUBFAMILY C MEMBER 12"/>
    <property type="match status" value="1"/>
</dbReference>